<reference evidence="1" key="1">
    <citation type="submission" date="2018-02" db="EMBL/GenBank/DDBJ databases">
        <title>Rhizophora mucronata_Transcriptome.</title>
        <authorList>
            <person name="Meera S.P."/>
            <person name="Sreeshan A."/>
            <person name="Augustine A."/>
        </authorList>
    </citation>
    <scope>NUCLEOTIDE SEQUENCE</scope>
    <source>
        <tissue evidence="1">Leaf</tissue>
    </source>
</reference>
<protein>
    <submittedName>
        <fullName evidence="1">Uncharacterized protein</fullName>
    </submittedName>
</protein>
<proteinExistence type="predicted"/>
<accession>A0A2P2L2Z2</accession>
<dbReference type="EMBL" id="GGEC01031822">
    <property type="protein sequence ID" value="MBX12306.1"/>
    <property type="molecule type" value="Transcribed_RNA"/>
</dbReference>
<dbReference type="AlphaFoldDB" id="A0A2P2L2Z2"/>
<dbReference type="EMBL" id="GGEC01031823">
    <property type="protein sequence ID" value="MBX12307.1"/>
    <property type="molecule type" value="Transcribed_RNA"/>
</dbReference>
<name>A0A2P2L2Z2_RHIMU</name>
<organism evidence="1">
    <name type="scientific">Rhizophora mucronata</name>
    <name type="common">Asiatic mangrove</name>
    <dbReference type="NCBI Taxonomy" id="61149"/>
    <lineage>
        <taxon>Eukaryota</taxon>
        <taxon>Viridiplantae</taxon>
        <taxon>Streptophyta</taxon>
        <taxon>Embryophyta</taxon>
        <taxon>Tracheophyta</taxon>
        <taxon>Spermatophyta</taxon>
        <taxon>Magnoliopsida</taxon>
        <taxon>eudicotyledons</taxon>
        <taxon>Gunneridae</taxon>
        <taxon>Pentapetalae</taxon>
        <taxon>rosids</taxon>
        <taxon>fabids</taxon>
        <taxon>Malpighiales</taxon>
        <taxon>Rhizophoraceae</taxon>
        <taxon>Rhizophora</taxon>
    </lineage>
</organism>
<evidence type="ECO:0000313" key="1">
    <source>
        <dbReference type="EMBL" id="MBX12306.1"/>
    </source>
</evidence>
<sequence length="37" mass="4506">MRFSTGFWHFQSPSPRTIVRFRSSHIRKLIHVDYCVL</sequence>
<dbReference type="EMBL" id="GGEC01031821">
    <property type="protein sequence ID" value="MBX12305.1"/>
    <property type="molecule type" value="Transcribed_RNA"/>
</dbReference>